<protein>
    <submittedName>
        <fullName evidence="5">Hsp20/alpha crystallin family protein</fullName>
    </submittedName>
</protein>
<evidence type="ECO:0000256" key="2">
    <source>
        <dbReference type="RuleBase" id="RU003616"/>
    </source>
</evidence>
<dbReference type="EMBL" id="CP058215">
    <property type="protein sequence ID" value="QLC50782.1"/>
    <property type="molecule type" value="Genomic_DNA"/>
</dbReference>
<dbReference type="Pfam" id="PF00011">
    <property type="entry name" value="HSP20"/>
    <property type="match status" value="1"/>
</dbReference>
<keyword evidence="6" id="KW-1185">Reference proteome</keyword>
<dbReference type="InterPro" id="IPR031107">
    <property type="entry name" value="Small_HSP"/>
</dbReference>
<dbReference type="GeneID" id="55822279"/>
<comment type="similarity">
    <text evidence="1 2">Belongs to the small heat shock protein (HSP20) family.</text>
</comment>
<dbReference type="Proteomes" id="UP000509594">
    <property type="component" value="Chromosome"/>
</dbReference>
<sequence>MRYGLTRWSPASGSVWDPMEELSRMENRLSEMFGEGERGSWMDFETLRPLVDVKEEDKDIVVKTDLPGVSKEDVDINIKGDRIWITANTHREAEEEKEGYSMKERSFKRFARSFSLPANVTEEGAKAKLEDGVLTVTLPKSQLEEKQKIMIE</sequence>
<evidence type="ECO:0000313" key="5">
    <source>
        <dbReference type="EMBL" id="QLC50782.1"/>
    </source>
</evidence>
<feature type="domain" description="SHSP" evidence="3">
    <location>
        <begin position="42"/>
        <end position="152"/>
    </location>
</feature>
<evidence type="ECO:0000259" key="4">
    <source>
        <dbReference type="PROSITE" id="PS51203"/>
    </source>
</evidence>
<proteinExistence type="inferred from homology"/>
<dbReference type="RefSeq" id="WP_176965837.1">
    <property type="nucleotide sequence ID" value="NZ_CP058215.1"/>
</dbReference>
<feature type="domain" description="CS" evidence="4">
    <location>
        <begin position="46"/>
        <end position="152"/>
    </location>
</feature>
<dbReference type="InterPro" id="IPR002068">
    <property type="entry name" value="A-crystallin/Hsp20_dom"/>
</dbReference>
<name>A0A7D5IA32_9EURY</name>
<evidence type="ECO:0000313" key="6">
    <source>
        <dbReference type="Proteomes" id="UP000509594"/>
    </source>
</evidence>
<evidence type="ECO:0000259" key="3">
    <source>
        <dbReference type="PROSITE" id="PS01031"/>
    </source>
</evidence>
<dbReference type="Gene3D" id="2.60.40.790">
    <property type="match status" value="1"/>
</dbReference>
<dbReference type="KEGG" id="mzi:HWN40_11350"/>
<reference evidence="5 6" key="1">
    <citation type="submission" date="2020-06" db="EMBL/GenBank/DDBJ databases">
        <title>Methanolobus halotolerans sp. nov., isolated from a saline lake Tus in Siberia.</title>
        <authorList>
            <person name="Shen Y."/>
            <person name="Chen S.-C."/>
            <person name="Lai M.-C."/>
            <person name="Huang H.-H."/>
            <person name="Chiu H.-H."/>
            <person name="Tang S.-L."/>
            <person name="Rogozin D.Y."/>
            <person name="Degermendzhy A.G."/>
        </authorList>
    </citation>
    <scope>NUCLEOTIDE SEQUENCE [LARGE SCALE GENOMIC DNA]</scope>
    <source>
        <strain evidence="5 6">DSM 21339</strain>
    </source>
</reference>
<dbReference type="OrthoDB" id="198277at2157"/>
<dbReference type="InterPro" id="IPR007052">
    <property type="entry name" value="CS_dom"/>
</dbReference>
<dbReference type="InterPro" id="IPR008978">
    <property type="entry name" value="HSP20-like_chaperone"/>
</dbReference>
<dbReference type="PANTHER" id="PTHR11527">
    <property type="entry name" value="HEAT-SHOCK PROTEIN 20 FAMILY MEMBER"/>
    <property type="match status" value="1"/>
</dbReference>
<accession>A0A7D5IA32</accession>
<gene>
    <name evidence="5" type="ORF">HWN40_11350</name>
</gene>
<organism evidence="5 6">
    <name type="scientific">Methanolobus zinderi</name>
    <dbReference type="NCBI Taxonomy" id="536044"/>
    <lineage>
        <taxon>Archaea</taxon>
        <taxon>Methanobacteriati</taxon>
        <taxon>Methanobacteriota</taxon>
        <taxon>Stenosarchaea group</taxon>
        <taxon>Methanomicrobia</taxon>
        <taxon>Methanosarcinales</taxon>
        <taxon>Methanosarcinaceae</taxon>
        <taxon>Methanolobus</taxon>
    </lineage>
</organism>
<evidence type="ECO:0000256" key="1">
    <source>
        <dbReference type="PROSITE-ProRule" id="PRU00285"/>
    </source>
</evidence>
<dbReference type="PROSITE" id="PS01031">
    <property type="entry name" value="SHSP"/>
    <property type="match status" value="1"/>
</dbReference>
<dbReference type="PROSITE" id="PS51203">
    <property type="entry name" value="CS"/>
    <property type="match status" value="1"/>
</dbReference>
<dbReference type="SUPFAM" id="SSF49764">
    <property type="entry name" value="HSP20-like chaperones"/>
    <property type="match status" value="1"/>
</dbReference>
<dbReference type="AlphaFoldDB" id="A0A7D5IA32"/>
<dbReference type="CDD" id="cd06464">
    <property type="entry name" value="ACD_sHsps-like"/>
    <property type="match status" value="1"/>
</dbReference>